<feature type="region of interest" description="Disordered" evidence="1">
    <location>
        <begin position="38"/>
        <end position="69"/>
    </location>
</feature>
<accession>A0ABM7PT36</accession>
<name>A0ABM7PT36_SINCY</name>
<evidence type="ECO:0000313" key="3">
    <source>
        <dbReference type="Proteomes" id="UP001319861"/>
    </source>
</evidence>
<dbReference type="Proteomes" id="UP001319861">
    <property type="component" value="Chromosome"/>
</dbReference>
<evidence type="ECO:0000313" key="2">
    <source>
        <dbReference type="EMBL" id="BCT75404.1"/>
    </source>
</evidence>
<feature type="region of interest" description="Disordered" evidence="1">
    <location>
        <begin position="86"/>
        <end position="147"/>
    </location>
</feature>
<evidence type="ECO:0000256" key="1">
    <source>
        <dbReference type="SAM" id="MobiDB-lite"/>
    </source>
</evidence>
<reference evidence="2 3" key="1">
    <citation type="journal article" date="2021" name="J. Biosci. Bioeng.">
        <title>Identification and characterization of a chc gene cluster responsible for the aromatization pathway of cyclohexanecarboxylate degradation in Sinomonas cyclohexanicum ATCC 51369.</title>
        <authorList>
            <person name="Yamamoto T."/>
            <person name="Hasegawa Y."/>
            <person name="Lau P.C.K."/>
            <person name="Iwaki H."/>
        </authorList>
    </citation>
    <scope>NUCLEOTIDE SEQUENCE [LARGE SCALE GENOMIC DNA]</scope>
    <source>
        <strain evidence="2 3">ATCC 51369</strain>
    </source>
</reference>
<organism evidence="2 3">
    <name type="scientific">Sinomonas cyclohexanicum</name>
    <name type="common">Corynebacterium cyclohexanicum</name>
    <dbReference type="NCBI Taxonomy" id="322009"/>
    <lineage>
        <taxon>Bacteria</taxon>
        <taxon>Bacillati</taxon>
        <taxon>Actinomycetota</taxon>
        <taxon>Actinomycetes</taxon>
        <taxon>Micrococcales</taxon>
        <taxon>Micrococcaceae</taxon>
        <taxon>Sinomonas</taxon>
    </lineage>
</organism>
<keyword evidence="3" id="KW-1185">Reference proteome</keyword>
<dbReference type="EMBL" id="AP024525">
    <property type="protein sequence ID" value="BCT75404.1"/>
    <property type="molecule type" value="Genomic_DNA"/>
</dbReference>
<gene>
    <name evidence="2" type="ORF">SCMU_12460</name>
</gene>
<protein>
    <submittedName>
        <fullName evidence="2">Uncharacterized protein</fullName>
    </submittedName>
</protein>
<feature type="compositionally biased region" description="Polar residues" evidence="1">
    <location>
        <begin position="126"/>
        <end position="147"/>
    </location>
</feature>
<proteinExistence type="predicted"/>
<sequence>MRLVGGVALLLVAGYLVVLGFALLGGGPNAAAPFLPPAAAPAQAPSTPTDSPSETLPAAGSGTPLPAATENPITVARYLTPAQGLGAQPAAAPGALAPAPTAAAAAPAPAPTAALPAPTATVAPGQGQSNPTAPGQLRRPTTQPTHP</sequence>
<feature type="compositionally biased region" description="Low complexity" evidence="1">
    <location>
        <begin position="86"/>
        <end position="124"/>
    </location>
</feature>